<organism evidence="9 10">
    <name type="scientific">Microdochium bolleyi</name>
    <dbReference type="NCBI Taxonomy" id="196109"/>
    <lineage>
        <taxon>Eukaryota</taxon>
        <taxon>Fungi</taxon>
        <taxon>Dikarya</taxon>
        <taxon>Ascomycota</taxon>
        <taxon>Pezizomycotina</taxon>
        <taxon>Sordariomycetes</taxon>
        <taxon>Xylariomycetidae</taxon>
        <taxon>Xylariales</taxon>
        <taxon>Microdochiaceae</taxon>
        <taxon>Microdochium</taxon>
    </lineage>
</organism>
<evidence type="ECO:0000256" key="3">
    <source>
        <dbReference type="ARBA" id="ARBA00022737"/>
    </source>
</evidence>
<feature type="domain" description="C2H2-type" evidence="8">
    <location>
        <begin position="14"/>
        <end position="41"/>
    </location>
</feature>
<name>A0A136ITG0_9PEZI</name>
<keyword evidence="4 7" id="KW-0863">Zinc-finger</keyword>
<keyword evidence="6" id="KW-0539">Nucleus</keyword>
<evidence type="ECO:0000256" key="4">
    <source>
        <dbReference type="ARBA" id="ARBA00022771"/>
    </source>
</evidence>
<proteinExistence type="predicted"/>
<dbReference type="SUPFAM" id="SSF57667">
    <property type="entry name" value="beta-beta-alpha zinc fingers"/>
    <property type="match status" value="1"/>
</dbReference>
<evidence type="ECO:0000256" key="2">
    <source>
        <dbReference type="ARBA" id="ARBA00022723"/>
    </source>
</evidence>
<gene>
    <name evidence="9" type="ORF">Micbo1qcDRAFT_110165</name>
</gene>
<dbReference type="Proteomes" id="UP000070501">
    <property type="component" value="Unassembled WGS sequence"/>
</dbReference>
<sequence>SSRYRARQKRSATLQCTLCPKKFTRSFNLRSHLRTHGDIRPFSCSQCDRTFTRQHDCKEHEKLHSGDRPFVCGGELGDGRGQWGCGRRFARRAQLTRHFSSLFGLYCTRSRTCDEEYQRRR</sequence>
<keyword evidence="5" id="KW-0862">Zinc</keyword>
<evidence type="ECO:0000256" key="7">
    <source>
        <dbReference type="PROSITE-ProRule" id="PRU00042"/>
    </source>
</evidence>
<evidence type="ECO:0000256" key="5">
    <source>
        <dbReference type="ARBA" id="ARBA00022833"/>
    </source>
</evidence>
<dbReference type="PANTHER" id="PTHR24394">
    <property type="entry name" value="ZINC FINGER PROTEIN"/>
    <property type="match status" value="1"/>
</dbReference>
<dbReference type="PROSITE" id="PS50157">
    <property type="entry name" value="ZINC_FINGER_C2H2_2"/>
    <property type="match status" value="2"/>
</dbReference>
<evidence type="ECO:0000313" key="9">
    <source>
        <dbReference type="EMBL" id="KXJ88099.1"/>
    </source>
</evidence>
<reference evidence="10" key="1">
    <citation type="submission" date="2016-02" db="EMBL/GenBank/DDBJ databases">
        <title>Draft genome sequence of Microdochium bolleyi, a fungal endophyte of beachgrass.</title>
        <authorList>
            <consortium name="DOE Joint Genome Institute"/>
            <person name="David A.S."/>
            <person name="May G."/>
            <person name="Haridas S."/>
            <person name="Lim J."/>
            <person name="Wang M."/>
            <person name="Labutti K."/>
            <person name="Lipzen A."/>
            <person name="Barry K."/>
            <person name="Grigoriev I.V."/>
        </authorList>
    </citation>
    <scope>NUCLEOTIDE SEQUENCE [LARGE SCALE GENOMIC DNA]</scope>
    <source>
        <strain evidence="10">J235TASD1</strain>
    </source>
</reference>
<dbReference type="OrthoDB" id="8117402at2759"/>
<evidence type="ECO:0000256" key="1">
    <source>
        <dbReference type="ARBA" id="ARBA00004123"/>
    </source>
</evidence>
<dbReference type="GO" id="GO:0008270">
    <property type="term" value="F:zinc ion binding"/>
    <property type="evidence" value="ECO:0007669"/>
    <property type="project" value="UniProtKB-KW"/>
</dbReference>
<comment type="subcellular location">
    <subcellularLocation>
        <location evidence="1">Nucleus</location>
    </subcellularLocation>
</comment>
<dbReference type="InterPro" id="IPR013087">
    <property type="entry name" value="Znf_C2H2_type"/>
</dbReference>
<feature type="domain" description="C2H2-type" evidence="8">
    <location>
        <begin position="42"/>
        <end position="69"/>
    </location>
</feature>
<dbReference type="STRING" id="196109.A0A136ITG0"/>
<evidence type="ECO:0000259" key="8">
    <source>
        <dbReference type="PROSITE" id="PS50157"/>
    </source>
</evidence>
<dbReference type="InterPro" id="IPR036236">
    <property type="entry name" value="Znf_C2H2_sf"/>
</dbReference>
<dbReference type="GO" id="GO:0005634">
    <property type="term" value="C:nucleus"/>
    <property type="evidence" value="ECO:0007669"/>
    <property type="project" value="UniProtKB-SubCell"/>
</dbReference>
<dbReference type="Gene3D" id="3.30.160.60">
    <property type="entry name" value="Classic Zinc Finger"/>
    <property type="match status" value="3"/>
</dbReference>
<dbReference type="PANTHER" id="PTHR24394:SF29">
    <property type="entry name" value="MYONEURIN"/>
    <property type="match status" value="1"/>
</dbReference>
<dbReference type="EMBL" id="KQ964259">
    <property type="protein sequence ID" value="KXJ88099.1"/>
    <property type="molecule type" value="Genomic_DNA"/>
</dbReference>
<evidence type="ECO:0000313" key="10">
    <source>
        <dbReference type="Proteomes" id="UP000070501"/>
    </source>
</evidence>
<evidence type="ECO:0000256" key="6">
    <source>
        <dbReference type="ARBA" id="ARBA00023242"/>
    </source>
</evidence>
<keyword evidence="3" id="KW-0677">Repeat</keyword>
<keyword evidence="10" id="KW-1185">Reference proteome</keyword>
<accession>A0A136ITG0</accession>
<dbReference type="Pfam" id="PF00096">
    <property type="entry name" value="zf-C2H2"/>
    <property type="match status" value="1"/>
</dbReference>
<dbReference type="SMART" id="SM00355">
    <property type="entry name" value="ZnF_C2H2"/>
    <property type="match status" value="2"/>
</dbReference>
<keyword evidence="2" id="KW-0479">Metal-binding</keyword>
<feature type="non-terminal residue" evidence="9">
    <location>
        <position position="121"/>
    </location>
</feature>
<dbReference type="GO" id="GO:0000981">
    <property type="term" value="F:DNA-binding transcription factor activity, RNA polymerase II-specific"/>
    <property type="evidence" value="ECO:0007669"/>
    <property type="project" value="TreeGrafter"/>
</dbReference>
<dbReference type="PROSITE" id="PS00028">
    <property type="entry name" value="ZINC_FINGER_C2H2_1"/>
    <property type="match status" value="2"/>
</dbReference>
<dbReference type="AlphaFoldDB" id="A0A136ITG0"/>
<protein>
    <recommendedName>
        <fullName evidence="8">C2H2-type domain-containing protein</fullName>
    </recommendedName>
</protein>
<dbReference type="InParanoid" id="A0A136ITG0"/>
<feature type="non-terminal residue" evidence="9">
    <location>
        <position position="1"/>
    </location>
</feature>